<dbReference type="SUPFAM" id="SSF52540">
    <property type="entry name" value="P-loop containing nucleoside triphosphate hydrolases"/>
    <property type="match status" value="1"/>
</dbReference>
<keyword evidence="2" id="KW-1185">Reference proteome</keyword>
<organism evidence="1 2">
    <name type="scientific">Desulfonema limicola</name>
    <dbReference type="NCBI Taxonomy" id="45656"/>
    <lineage>
        <taxon>Bacteria</taxon>
        <taxon>Pseudomonadati</taxon>
        <taxon>Thermodesulfobacteriota</taxon>
        <taxon>Desulfobacteria</taxon>
        <taxon>Desulfobacterales</taxon>
        <taxon>Desulfococcaceae</taxon>
        <taxon>Desulfonema</taxon>
    </lineage>
</organism>
<accession>A0A975B507</accession>
<dbReference type="Gene3D" id="3.40.50.300">
    <property type="entry name" value="P-loop containing nucleotide triphosphate hydrolases"/>
    <property type="match status" value="1"/>
</dbReference>
<dbReference type="EMBL" id="CP061799">
    <property type="protein sequence ID" value="QTA78905.1"/>
    <property type="molecule type" value="Genomic_DNA"/>
</dbReference>
<evidence type="ECO:0000313" key="1">
    <source>
        <dbReference type="EMBL" id="QTA78905.1"/>
    </source>
</evidence>
<dbReference type="Proteomes" id="UP000663720">
    <property type="component" value="Chromosome"/>
</dbReference>
<dbReference type="InterPro" id="IPR027417">
    <property type="entry name" value="P-loop_NTPase"/>
</dbReference>
<sequence length="509" mass="59961">MVDISGKIEQIFQLVKSGEYFVVNRPRQFGKTTTLMLLSRYLNMKDDYLALNISFEDIDSDTHKNQERFVSEILIMLTNSFKFLNLPEAADFIEQEIETAKSFLSLSRIITRLCRDILADKSIVLVIDEVDKSSDNRLFLDFIAMLRKKYLERDIGHDYTFKSVILAGVHDIKTLKSNIRQDDERRYNSPWNIAVDFEVDLSFNPSEIMTMIEDYAREKGISPEISSIAEKLYYYTSGYPYLVSKLCKFIDEKIIAGRMDKNWYPGDVETSFKMIVDEAYTTTLFDSLIKNLENNKNLYDNVFHIVINGRKIPFNITVPVINLGHLYGIFTPSPEGCKIHNRIFEQRIYSYMITKMLTSNPEHLMSIQPDYYTDHGLNIKLILQKFQTFMKEHYSKHDAKFLEREGRLLFLSFLRPIINGKGFDFKEPNVSEERRMDIVITFLDNRYIIELKIWHGSKYHEQGLKQLSDYLETFSLKQGYLLIYDFNKNKEYKQENISFEDKQIFAVWV</sequence>
<dbReference type="Pfam" id="PF14516">
    <property type="entry name" value="AAA_35"/>
    <property type="match status" value="1"/>
</dbReference>
<dbReference type="KEGG" id="dli:dnl_11520"/>
<proteinExistence type="predicted"/>
<dbReference type="AlphaFoldDB" id="A0A975B507"/>
<name>A0A975B507_9BACT</name>
<gene>
    <name evidence="1" type="ORF">dnl_11520</name>
</gene>
<protein>
    <submittedName>
        <fullName evidence="1">AAA ATPase-like domain-containing protein, GxxExxY domain-containing</fullName>
    </submittedName>
</protein>
<evidence type="ECO:0000313" key="2">
    <source>
        <dbReference type="Proteomes" id="UP000663720"/>
    </source>
</evidence>
<reference evidence="1" key="1">
    <citation type="journal article" date="2021" name="Microb. Physiol.">
        <title>Proteogenomic Insights into the Physiology of Marine, Sulfate-Reducing, Filamentous Desulfonema limicola and Desulfonema magnum.</title>
        <authorList>
            <person name="Schnaars V."/>
            <person name="Wohlbrand L."/>
            <person name="Scheve S."/>
            <person name="Hinrichs C."/>
            <person name="Reinhardt R."/>
            <person name="Rabus R."/>
        </authorList>
    </citation>
    <scope>NUCLEOTIDE SEQUENCE</scope>
    <source>
        <strain evidence="1">5ac10</strain>
    </source>
</reference>